<feature type="transmembrane region" description="Helical" evidence="1">
    <location>
        <begin position="337"/>
        <end position="356"/>
    </location>
</feature>
<protein>
    <submittedName>
        <fullName evidence="2">Uncharacterized protein</fullName>
    </submittedName>
</protein>
<evidence type="ECO:0000313" key="3">
    <source>
        <dbReference type="Proteomes" id="UP000265427"/>
    </source>
</evidence>
<keyword evidence="1" id="KW-0472">Membrane</keyword>
<keyword evidence="1" id="KW-0812">Transmembrane</keyword>
<feature type="transmembrane region" description="Helical" evidence="1">
    <location>
        <begin position="368"/>
        <end position="384"/>
    </location>
</feature>
<dbReference type="EMBL" id="QUSZ01002986">
    <property type="protein sequence ID" value="RHY20170.1"/>
    <property type="molecule type" value="Genomic_DNA"/>
</dbReference>
<organism evidence="2 3">
    <name type="scientific">Aphanomyces astaci</name>
    <name type="common">Crayfish plague agent</name>
    <dbReference type="NCBI Taxonomy" id="112090"/>
    <lineage>
        <taxon>Eukaryota</taxon>
        <taxon>Sar</taxon>
        <taxon>Stramenopiles</taxon>
        <taxon>Oomycota</taxon>
        <taxon>Saprolegniomycetes</taxon>
        <taxon>Saprolegniales</taxon>
        <taxon>Verrucalvaceae</taxon>
        <taxon>Aphanomyces</taxon>
    </lineage>
</organism>
<dbReference type="VEuPathDB" id="FungiDB:H257_13839"/>
<accession>A0A397BJX9</accession>
<dbReference type="Proteomes" id="UP000265427">
    <property type="component" value="Unassembled WGS sequence"/>
</dbReference>
<dbReference type="AlphaFoldDB" id="A0A397BJX9"/>
<gene>
    <name evidence="2" type="ORF">DYB36_005853</name>
</gene>
<proteinExistence type="predicted"/>
<keyword evidence="1" id="KW-1133">Transmembrane helix</keyword>
<feature type="transmembrane region" description="Helical" evidence="1">
    <location>
        <begin position="404"/>
        <end position="422"/>
    </location>
</feature>
<name>A0A397BJX9_APHAT</name>
<comment type="caution">
    <text evidence="2">The sequence shown here is derived from an EMBL/GenBank/DDBJ whole genome shotgun (WGS) entry which is preliminary data.</text>
</comment>
<evidence type="ECO:0000313" key="2">
    <source>
        <dbReference type="EMBL" id="RHY20170.1"/>
    </source>
</evidence>
<feature type="transmembrane region" description="Helical" evidence="1">
    <location>
        <begin position="24"/>
        <end position="49"/>
    </location>
</feature>
<evidence type="ECO:0000256" key="1">
    <source>
        <dbReference type="SAM" id="Phobius"/>
    </source>
</evidence>
<feature type="transmembrane region" description="Helical" evidence="1">
    <location>
        <begin position="288"/>
        <end position="309"/>
    </location>
</feature>
<sequence length="630" mass="69933">MPPARVYATEPKRRKWTWAHGRKWWRVISNLLAIFLILLTGLTVVVLLAKGMFFSRLASPYFQTSTDWKPYNQTCRLSPDGFVAASCSAEEVAFTLSPEAWHSIGWQLASDIQVPSATVAAYVTTCVIGTRREWVGVAMLVGEFGFPQCLPVGEQVILGMALLETATTATYPDGAYLLSSFSGMKQTHNMTELALSDGTVAMAFAPMVKTLVSTDGVTSMAHRRQPNYRTTLNSLNQRYLMEMISVAEYIDISSVVSTQSGWSVGSRNRFVGTFAWDTQHKVSNYEELLVFQIAIALAALCLLANDGIITLEGLSGLLKDRPVLTYDLFSALERRKLLLVFLVWTMMFSPLYADVLRYLHLVAGNGPWDLSLIMVASLFAWSWMGVLTCVQHVPCPVAWRHRPLAYSAPVFVNTNLALFLGLQMAKDRGFVEFFEFWADAHPLLGIQVHSVAMNAGAYGLDGTTPVIYKLLPDIAMCLGISWVVSIISAASSNGWDCRLDTAWTAHNSFLQSVGVPRWVTCMSLDKRNAIPIGKDKLYCKPSTLVLMGYTSVHSAAVMSMNTNAREENHAMEHFVLGIYDLIRAIMPVLRRRRPPRVHGTIQHNAFLSAKSTVTLDATRTFVYSRGECCA</sequence>
<reference evidence="2 3" key="1">
    <citation type="submission" date="2018-08" db="EMBL/GenBank/DDBJ databases">
        <title>Aphanomyces genome sequencing and annotation.</title>
        <authorList>
            <person name="Minardi D."/>
            <person name="Oidtmann B."/>
            <person name="Van Der Giezen M."/>
            <person name="Studholme D.J."/>
        </authorList>
    </citation>
    <scope>NUCLEOTIDE SEQUENCE [LARGE SCALE GENOMIC DNA]</scope>
    <source>
        <strain evidence="2 3">Kv</strain>
    </source>
</reference>